<comment type="caution">
    <text evidence="1">The sequence shown here is derived from an EMBL/GenBank/DDBJ whole genome shotgun (WGS) entry which is preliminary data.</text>
</comment>
<protein>
    <recommendedName>
        <fullName evidence="3">DUF3105 domain-containing protein</fullName>
    </recommendedName>
</protein>
<dbReference type="FunCoup" id="A0A482XGS3">
    <property type="interactions" value="164"/>
</dbReference>
<evidence type="ECO:0008006" key="3">
    <source>
        <dbReference type="Google" id="ProtNLM"/>
    </source>
</evidence>
<dbReference type="STRING" id="195883.A0A482XGS3"/>
<dbReference type="GO" id="GO:0005737">
    <property type="term" value="C:cytoplasm"/>
    <property type="evidence" value="ECO:0007669"/>
    <property type="project" value="TreeGrafter"/>
</dbReference>
<dbReference type="PANTHER" id="PTHR34179">
    <property type="entry name" value="TUMOR PROTEIN P53-INDUCIBLE PROTEIN 13"/>
    <property type="match status" value="1"/>
</dbReference>
<dbReference type="Proteomes" id="UP000291343">
    <property type="component" value="Unassembled WGS sequence"/>
</dbReference>
<sequence length="207" mass="23983">MSELYRVDKTNLTLDWSGSLENYTCFLNTIRPDPYTPAYIMRDYIPTAYSARHECMNKPIHYNKNLPTFGTHRPAWPRYGEYTFVPRQRWLHSLEHGAIVMLYHPCAHPLLERQLKDIVKSCLYRHVITPYTLLSEERPLAVVAWGWAMTMSMVDTDIVQEFITAHALKGPEKLSQDGQYDYLLEKPAAIVTSEDDSTVCPQRAPAF</sequence>
<proteinExistence type="predicted"/>
<name>A0A482XGS3_LAOST</name>
<dbReference type="AlphaFoldDB" id="A0A482XGS3"/>
<organism evidence="1 2">
    <name type="scientific">Laodelphax striatellus</name>
    <name type="common">Small brown planthopper</name>
    <name type="synonym">Delphax striatella</name>
    <dbReference type="NCBI Taxonomy" id="195883"/>
    <lineage>
        <taxon>Eukaryota</taxon>
        <taxon>Metazoa</taxon>
        <taxon>Ecdysozoa</taxon>
        <taxon>Arthropoda</taxon>
        <taxon>Hexapoda</taxon>
        <taxon>Insecta</taxon>
        <taxon>Pterygota</taxon>
        <taxon>Neoptera</taxon>
        <taxon>Paraneoptera</taxon>
        <taxon>Hemiptera</taxon>
        <taxon>Auchenorrhyncha</taxon>
        <taxon>Fulgoroidea</taxon>
        <taxon>Delphacidae</taxon>
        <taxon>Criomorphinae</taxon>
        <taxon>Laodelphax</taxon>
    </lineage>
</organism>
<reference evidence="1 2" key="1">
    <citation type="journal article" date="2017" name="Gigascience">
        <title>Genome sequence of the small brown planthopper, Laodelphax striatellus.</title>
        <authorList>
            <person name="Zhu J."/>
            <person name="Jiang F."/>
            <person name="Wang X."/>
            <person name="Yang P."/>
            <person name="Bao Y."/>
            <person name="Zhao W."/>
            <person name="Wang W."/>
            <person name="Lu H."/>
            <person name="Wang Q."/>
            <person name="Cui N."/>
            <person name="Li J."/>
            <person name="Chen X."/>
            <person name="Luo L."/>
            <person name="Yu J."/>
            <person name="Kang L."/>
            <person name="Cui F."/>
        </authorList>
    </citation>
    <scope>NUCLEOTIDE SEQUENCE [LARGE SCALE GENOMIC DNA]</scope>
    <source>
        <strain evidence="1">Lst14</strain>
    </source>
</reference>
<dbReference type="InterPro" id="IPR021454">
    <property type="entry name" value="DUF3105"/>
</dbReference>
<dbReference type="PANTHER" id="PTHR34179:SF1">
    <property type="entry name" value="TUMOR PROTEIN P53-INDUCIBLE PROTEIN 13"/>
    <property type="match status" value="1"/>
</dbReference>
<dbReference type="Pfam" id="PF11303">
    <property type="entry name" value="DUF3105"/>
    <property type="match status" value="1"/>
</dbReference>
<gene>
    <name evidence="1" type="ORF">LSTR_LSTR013783</name>
</gene>
<keyword evidence="2" id="KW-1185">Reference proteome</keyword>
<evidence type="ECO:0000313" key="2">
    <source>
        <dbReference type="Proteomes" id="UP000291343"/>
    </source>
</evidence>
<evidence type="ECO:0000313" key="1">
    <source>
        <dbReference type="EMBL" id="RZF44917.1"/>
    </source>
</evidence>
<accession>A0A482XGS3</accession>
<dbReference type="InParanoid" id="A0A482XGS3"/>
<dbReference type="OrthoDB" id="5960270at2759"/>
<dbReference type="EMBL" id="QKKF02010129">
    <property type="protein sequence ID" value="RZF44917.1"/>
    <property type="molecule type" value="Genomic_DNA"/>
</dbReference>